<keyword evidence="2" id="KW-1185">Reference proteome</keyword>
<dbReference type="AlphaFoldDB" id="A0A8J5RM33"/>
<evidence type="ECO:0000313" key="2">
    <source>
        <dbReference type="Proteomes" id="UP000729402"/>
    </source>
</evidence>
<dbReference type="Proteomes" id="UP000729402">
    <property type="component" value="Unassembled WGS sequence"/>
</dbReference>
<evidence type="ECO:0000313" key="1">
    <source>
        <dbReference type="EMBL" id="KAG8051237.1"/>
    </source>
</evidence>
<dbReference type="EMBL" id="JAAALK010000289">
    <property type="protein sequence ID" value="KAG8051237.1"/>
    <property type="molecule type" value="Genomic_DNA"/>
</dbReference>
<sequence length="118" mass="12319">MAAPGQSAGSAPNSLRRRPLAVPFRTAAPALAPASPGQPAPLAVLERPAVPILAPAFPSQPALWPVRLFVRSLQPAFLAVRNRPPFAAARLALPLRNRSERLVVVPEDPADAGIGCPT</sequence>
<comment type="caution">
    <text evidence="1">The sequence shown here is derived from an EMBL/GenBank/DDBJ whole genome shotgun (WGS) entry which is preliminary data.</text>
</comment>
<proteinExistence type="predicted"/>
<name>A0A8J5RM33_ZIZPA</name>
<gene>
    <name evidence="1" type="ORF">GUJ93_ZPchr0009g2215</name>
</gene>
<reference evidence="1" key="2">
    <citation type="submission" date="2021-02" db="EMBL/GenBank/DDBJ databases">
        <authorList>
            <person name="Kimball J.A."/>
            <person name="Haas M.W."/>
            <person name="Macchietto M."/>
            <person name="Kono T."/>
            <person name="Duquette J."/>
            <person name="Shao M."/>
        </authorList>
    </citation>
    <scope>NUCLEOTIDE SEQUENCE</scope>
    <source>
        <tissue evidence="1">Fresh leaf tissue</tissue>
    </source>
</reference>
<organism evidence="1 2">
    <name type="scientific">Zizania palustris</name>
    <name type="common">Northern wild rice</name>
    <dbReference type="NCBI Taxonomy" id="103762"/>
    <lineage>
        <taxon>Eukaryota</taxon>
        <taxon>Viridiplantae</taxon>
        <taxon>Streptophyta</taxon>
        <taxon>Embryophyta</taxon>
        <taxon>Tracheophyta</taxon>
        <taxon>Spermatophyta</taxon>
        <taxon>Magnoliopsida</taxon>
        <taxon>Liliopsida</taxon>
        <taxon>Poales</taxon>
        <taxon>Poaceae</taxon>
        <taxon>BOP clade</taxon>
        <taxon>Oryzoideae</taxon>
        <taxon>Oryzeae</taxon>
        <taxon>Zizaniinae</taxon>
        <taxon>Zizania</taxon>
    </lineage>
</organism>
<protein>
    <submittedName>
        <fullName evidence="1">Uncharacterized protein</fullName>
    </submittedName>
</protein>
<accession>A0A8J5RM33</accession>
<reference evidence="1" key="1">
    <citation type="journal article" date="2021" name="bioRxiv">
        <title>Whole Genome Assembly and Annotation of Northern Wild Rice, Zizania palustris L., Supports a Whole Genome Duplication in the Zizania Genus.</title>
        <authorList>
            <person name="Haas M."/>
            <person name="Kono T."/>
            <person name="Macchietto M."/>
            <person name="Millas R."/>
            <person name="McGilp L."/>
            <person name="Shao M."/>
            <person name="Duquette J."/>
            <person name="Hirsch C.N."/>
            <person name="Kimball J."/>
        </authorList>
    </citation>
    <scope>NUCLEOTIDE SEQUENCE</scope>
    <source>
        <tissue evidence="1">Fresh leaf tissue</tissue>
    </source>
</reference>